<gene>
    <name evidence="5" type="ORF">ACFOOI_05655</name>
</gene>
<evidence type="ECO:0000256" key="3">
    <source>
        <dbReference type="ARBA" id="ARBA00022898"/>
    </source>
</evidence>
<evidence type="ECO:0000256" key="1">
    <source>
        <dbReference type="ARBA" id="ARBA00001933"/>
    </source>
</evidence>
<reference evidence="6" key="1">
    <citation type="journal article" date="2019" name="Int. J. Syst. Evol. Microbiol.">
        <title>The Global Catalogue of Microorganisms (GCM) 10K type strain sequencing project: providing services to taxonomists for standard genome sequencing and annotation.</title>
        <authorList>
            <consortium name="The Broad Institute Genomics Platform"/>
            <consortium name="The Broad Institute Genome Sequencing Center for Infectious Disease"/>
            <person name="Wu L."/>
            <person name="Ma J."/>
        </authorList>
    </citation>
    <scope>NUCLEOTIDE SEQUENCE [LARGE SCALE GENOMIC DNA]</scope>
    <source>
        <strain evidence="6">CECT 7956</strain>
    </source>
</reference>
<dbReference type="Gene3D" id="3.40.50.1100">
    <property type="match status" value="2"/>
</dbReference>
<dbReference type="PANTHER" id="PTHR43780">
    <property type="entry name" value="1-AMINOCYCLOPROPANE-1-CARBOXYLATE DEAMINASE-RELATED"/>
    <property type="match status" value="1"/>
</dbReference>
<comment type="cofactor">
    <cofactor evidence="1">
        <name>pyridoxal 5'-phosphate</name>
        <dbReference type="ChEBI" id="CHEBI:597326"/>
    </cofactor>
</comment>
<dbReference type="SUPFAM" id="SSF53686">
    <property type="entry name" value="Tryptophan synthase beta subunit-like PLP-dependent enzymes"/>
    <property type="match status" value="1"/>
</dbReference>
<feature type="domain" description="Tryptophan synthase beta chain-like PALP" evidence="4">
    <location>
        <begin position="10"/>
        <end position="286"/>
    </location>
</feature>
<proteinExistence type="inferred from homology"/>
<dbReference type="RefSeq" id="WP_379835980.1">
    <property type="nucleotide sequence ID" value="NZ_JBHRYQ010000001.1"/>
</dbReference>
<evidence type="ECO:0000256" key="2">
    <source>
        <dbReference type="ARBA" id="ARBA00008639"/>
    </source>
</evidence>
<protein>
    <submittedName>
        <fullName evidence="5">1-aminocyclopropane-1-carboxylate deaminase/D-cysteine desulfhydrase</fullName>
    </submittedName>
</protein>
<comment type="caution">
    <text evidence="5">The sequence shown here is derived from an EMBL/GenBank/DDBJ whole genome shotgun (WGS) entry which is preliminary data.</text>
</comment>
<organism evidence="5 6">
    <name type="scientific">Lacihabitans lacunae</name>
    <dbReference type="NCBI Taxonomy" id="1028214"/>
    <lineage>
        <taxon>Bacteria</taxon>
        <taxon>Pseudomonadati</taxon>
        <taxon>Bacteroidota</taxon>
        <taxon>Cytophagia</taxon>
        <taxon>Cytophagales</taxon>
        <taxon>Leadbetterellaceae</taxon>
        <taxon>Lacihabitans</taxon>
    </lineage>
</organism>
<evidence type="ECO:0000313" key="6">
    <source>
        <dbReference type="Proteomes" id="UP001595616"/>
    </source>
</evidence>
<dbReference type="PANTHER" id="PTHR43780:SF2">
    <property type="entry name" value="1-AMINOCYCLOPROPANE-1-CARBOXYLATE DEAMINASE-RELATED"/>
    <property type="match status" value="1"/>
</dbReference>
<keyword evidence="3" id="KW-0663">Pyridoxal phosphate</keyword>
<dbReference type="Pfam" id="PF00291">
    <property type="entry name" value="PALP"/>
    <property type="match status" value="1"/>
</dbReference>
<dbReference type="InterPro" id="IPR027278">
    <property type="entry name" value="ACCD_DCysDesulf"/>
</dbReference>
<name>A0ABV7YRZ6_9BACT</name>
<sequence length="302" mass="34004">MIELESFIDIPTPLVQLKDVLFIENKVEVYVKRDDLTHSFVSGNKFRKLKYNFREAENKHFTKILTFGGAYSNHIAAVAYAAKALGFESKAIIRGDELSENSSPTLSFCAKQGMVFQFVSRTAYRDKNQFISDHCYYCIPEGGSNFLALEGVSEMVDEIQNEISNVDYIALAMGTGGTAAGVLSNPRFKGRAIGVSVLKNGAFLLDDIKKLDANLDLERFDFWGDYDFGGYAKTTSELLSFMYEFESKHGFLIEQVYTAKLFYGIYDKIKNGYFRKGAKIVVIHTGGIQGRTKKNRVEATRF</sequence>
<accession>A0ABV7YRZ6</accession>
<dbReference type="InterPro" id="IPR036052">
    <property type="entry name" value="TrpB-like_PALP_sf"/>
</dbReference>
<keyword evidence="6" id="KW-1185">Reference proteome</keyword>
<evidence type="ECO:0000259" key="4">
    <source>
        <dbReference type="Pfam" id="PF00291"/>
    </source>
</evidence>
<comment type="similarity">
    <text evidence="2">Belongs to the ACC deaminase/D-cysteine desulfhydrase family.</text>
</comment>
<dbReference type="PIRSF" id="PIRSF006278">
    <property type="entry name" value="ACCD_DCysDesulf"/>
    <property type="match status" value="1"/>
</dbReference>
<dbReference type="Proteomes" id="UP001595616">
    <property type="component" value="Unassembled WGS sequence"/>
</dbReference>
<evidence type="ECO:0000313" key="5">
    <source>
        <dbReference type="EMBL" id="MFC3810129.1"/>
    </source>
</evidence>
<dbReference type="InterPro" id="IPR001926">
    <property type="entry name" value="TrpB-like_PALP"/>
</dbReference>
<dbReference type="EMBL" id="JBHRYQ010000001">
    <property type="protein sequence ID" value="MFC3810129.1"/>
    <property type="molecule type" value="Genomic_DNA"/>
</dbReference>